<dbReference type="GO" id="GO:0004803">
    <property type="term" value="F:transposase activity"/>
    <property type="evidence" value="ECO:0007669"/>
    <property type="project" value="InterPro"/>
</dbReference>
<dbReference type="PANTHER" id="PTHR33360">
    <property type="entry name" value="TRANSPOSASE FOR INSERTION SEQUENCE ELEMENT IS200"/>
    <property type="match status" value="1"/>
</dbReference>
<protein>
    <submittedName>
        <fullName evidence="2">IS200/IS605 family transposase</fullName>
    </submittedName>
</protein>
<gene>
    <name evidence="2" type="primary">tnpA</name>
    <name evidence="2" type="ORF">GLV81_17060</name>
</gene>
<dbReference type="GO" id="GO:0003677">
    <property type="term" value="F:DNA binding"/>
    <property type="evidence" value="ECO:0007669"/>
    <property type="project" value="InterPro"/>
</dbReference>
<dbReference type="SUPFAM" id="SSF143422">
    <property type="entry name" value="Transposase IS200-like"/>
    <property type="match status" value="1"/>
</dbReference>
<dbReference type="AlphaFoldDB" id="A0A6I6GCB2"/>
<reference evidence="2 3" key="1">
    <citation type="submission" date="2019-11" db="EMBL/GenBank/DDBJ databases">
        <authorList>
            <person name="Im W.T."/>
        </authorList>
    </citation>
    <scope>NUCLEOTIDE SEQUENCE [LARGE SCALE GENOMIC DNA]</scope>
    <source>
        <strain evidence="2 3">SB-02</strain>
    </source>
</reference>
<dbReference type="Gene3D" id="3.30.70.1290">
    <property type="entry name" value="Transposase IS200-like"/>
    <property type="match status" value="1"/>
</dbReference>
<feature type="domain" description="Transposase IS200-like" evidence="1">
    <location>
        <begin position="5"/>
        <end position="119"/>
    </location>
</feature>
<dbReference type="InterPro" id="IPR036515">
    <property type="entry name" value="Transposase_17_sf"/>
</dbReference>
<evidence type="ECO:0000313" key="2">
    <source>
        <dbReference type="EMBL" id="QGW30104.1"/>
    </source>
</evidence>
<sequence length="153" mass="17764">MANTYSQITIHAVFAVKLRQNFIAKEWRDQLHQYIAGIIANKGAKPLAVGGWQDHVHVLFGMPVTTCIADLMSAVKASSSSWINQQQFIKGKFEWQAGYGAFSFAKSQRDIVIKYIMNQEEHHHQKTFKEEYIKMLTDFDIAYDTKYLFEFYD</sequence>
<dbReference type="Proteomes" id="UP000426027">
    <property type="component" value="Chromosome"/>
</dbReference>
<organism evidence="2 3">
    <name type="scientific">Phnomibacter ginsenosidimutans</name>
    <dbReference type="NCBI Taxonomy" id="2676868"/>
    <lineage>
        <taxon>Bacteria</taxon>
        <taxon>Pseudomonadati</taxon>
        <taxon>Bacteroidota</taxon>
        <taxon>Chitinophagia</taxon>
        <taxon>Chitinophagales</taxon>
        <taxon>Chitinophagaceae</taxon>
        <taxon>Phnomibacter</taxon>
    </lineage>
</organism>
<dbReference type="Pfam" id="PF01797">
    <property type="entry name" value="Y1_Tnp"/>
    <property type="match status" value="1"/>
</dbReference>
<dbReference type="PANTHER" id="PTHR33360:SF2">
    <property type="entry name" value="TRANSPOSASE FOR INSERTION SEQUENCE ELEMENT IS200"/>
    <property type="match status" value="1"/>
</dbReference>
<dbReference type="EMBL" id="CP046566">
    <property type="protein sequence ID" value="QGW30104.1"/>
    <property type="molecule type" value="Genomic_DNA"/>
</dbReference>
<proteinExistence type="predicted"/>
<evidence type="ECO:0000259" key="1">
    <source>
        <dbReference type="SMART" id="SM01321"/>
    </source>
</evidence>
<dbReference type="KEGG" id="fls:GLV81_17060"/>
<keyword evidence="3" id="KW-1185">Reference proteome</keyword>
<name>A0A6I6GCB2_9BACT</name>
<dbReference type="NCBIfam" id="NF033573">
    <property type="entry name" value="transpos_IS200"/>
    <property type="match status" value="1"/>
</dbReference>
<accession>A0A6I6GCB2</accession>
<dbReference type="SMART" id="SM01321">
    <property type="entry name" value="Y1_Tnp"/>
    <property type="match status" value="1"/>
</dbReference>
<dbReference type="GO" id="GO:0006313">
    <property type="term" value="P:DNA transposition"/>
    <property type="evidence" value="ECO:0007669"/>
    <property type="project" value="InterPro"/>
</dbReference>
<dbReference type="InterPro" id="IPR002686">
    <property type="entry name" value="Transposase_17"/>
</dbReference>
<evidence type="ECO:0000313" key="3">
    <source>
        <dbReference type="Proteomes" id="UP000426027"/>
    </source>
</evidence>